<dbReference type="AlphaFoldDB" id="A0A8J6T4M0"/>
<gene>
    <name evidence="1" type="ORF">H8E19_16090</name>
</gene>
<evidence type="ECO:0000313" key="1">
    <source>
        <dbReference type="EMBL" id="MBC8178925.1"/>
    </source>
</evidence>
<reference evidence="1 2" key="1">
    <citation type="submission" date="2020-08" db="EMBL/GenBank/DDBJ databases">
        <title>Bridging the membrane lipid divide: bacteria of the FCB group superphylum have the potential to synthesize archaeal ether lipids.</title>
        <authorList>
            <person name="Villanueva L."/>
            <person name="Von Meijenfeldt F.A.B."/>
            <person name="Westbye A.B."/>
            <person name="Yadav S."/>
            <person name="Hopmans E.C."/>
            <person name="Dutilh B.E."/>
            <person name="Sinninghe Damste J.S."/>
        </authorList>
    </citation>
    <scope>NUCLEOTIDE SEQUENCE [LARGE SCALE GENOMIC DNA]</scope>
    <source>
        <strain evidence="1">NIOZ-UU27</strain>
    </source>
</reference>
<organism evidence="1 2">
    <name type="scientific">Candidatus Desulfacyla euxinica</name>
    <dbReference type="NCBI Taxonomy" id="2841693"/>
    <lineage>
        <taxon>Bacteria</taxon>
        <taxon>Deltaproteobacteria</taxon>
        <taxon>Candidatus Desulfacyla</taxon>
    </lineage>
</organism>
<dbReference type="Proteomes" id="UP000650524">
    <property type="component" value="Unassembled WGS sequence"/>
</dbReference>
<protein>
    <submittedName>
        <fullName evidence="1">BrnA antitoxin family protein</fullName>
    </submittedName>
</protein>
<comment type="caution">
    <text evidence="1">The sequence shown here is derived from an EMBL/GenBank/DDBJ whole genome shotgun (WGS) entry which is preliminary data.</text>
</comment>
<dbReference type="EMBL" id="JACNJD010000329">
    <property type="protein sequence ID" value="MBC8178925.1"/>
    <property type="molecule type" value="Genomic_DNA"/>
</dbReference>
<sequence length="98" mass="11503">MKKKHISHKSRTDWNRVDKLRDKDIDFSENPEVTPEMFAKAVLRKGLKPVTRKSQVTLRIDDEVLTWFKNQGKGYQTRINSLLKAYKEANQNESGRTI</sequence>
<accession>A0A8J6T4M0</accession>
<name>A0A8J6T4M0_9DELT</name>
<evidence type="ECO:0000313" key="2">
    <source>
        <dbReference type="Proteomes" id="UP000650524"/>
    </source>
</evidence>
<proteinExistence type="predicted"/>
<dbReference type="Pfam" id="PF14384">
    <property type="entry name" value="BrnA_antitoxin"/>
    <property type="match status" value="1"/>
</dbReference>
<dbReference type="InterPro" id="IPR025528">
    <property type="entry name" value="BrnA_antitoxin"/>
</dbReference>